<dbReference type="Proteomes" id="UP001221413">
    <property type="component" value="Unassembled WGS sequence"/>
</dbReference>
<organism evidence="1 2">
    <name type="scientific">Drechslerella dactyloides</name>
    <name type="common">Nematode-trapping fungus</name>
    <name type="synonym">Arthrobotrys dactyloides</name>
    <dbReference type="NCBI Taxonomy" id="74499"/>
    <lineage>
        <taxon>Eukaryota</taxon>
        <taxon>Fungi</taxon>
        <taxon>Dikarya</taxon>
        <taxon>Ascomycota</taxon>
        <taxon>Pezizomycotina</taxon>
        <taxon>Orbiliomycetes</taxon>
        <taxon>Orbiliales</taxon>
        <taxon>Orbiliaceae</taxon>
        <taxon>Drechslerella</taxon>
    </lineage>
</organism>
<keyword evidence="2" id="KW-1185">Reference proteome</keyword>
<dbReference type="EMBL" id="JAQGDS010000007">
    <property type="protein sequence ID" value="KAJ6258845.1"/>
    <property type="molecule type" value="Genomic_DNA"/>
</dbReference>
<name>A0AAD6IUE9_DREDA</name>
<accession>A0AAD6IUE9</accession>
<reference evidence="1" key="1">
    <citation type="submission" date="2023-01" db="EMBL/GenBank/DDBJ databases">
        <title>The chitinases involved in constricting ring structure development in the nematode-trapping fungus Drechslerella dactyloides.</title>
        <authorList>
            <person name="Wang R."/>
            <person name="Zhang L."/>
            <person name="Tang P."/>
            <person name="Li S."/>
            <person name="Liang L."/>
        </authorList>
    </citation>
    <scope>NUCLEOTIDE SEQUENCE</scope>
    <source>
        <strain evidence="1">YMF1.00031</strain>
    </source>
</reference>
<gene>
    <name evidence="1" type="ORF">Dda_5740</name>
</gene>
<comment type="caution">
    <text evidence="1">The sequence shown here is derived from an EMBL/GenBank/DDBJ whole genome shotgun (WGS) entry which is preliminary data.</text>
</comment>
<protein>
    <submittedName>
        <fullName evidence="1">Uncharacterized protein</fullName>
    </submittedName>
</protein>
<dbReference type="AlphaFoldDB" id="A0AAD6IUE9"/>
<evidence type="ECO:0000313" key="1">
    <source>
        <dbReference type="EMBL" id="KAJ6258845.1"/>
    </source>
</evidence>
<evidence type="ECO:0000313" key="2">
    <source>
        <dbReference type="Proteomes" id="UP001221413"/>
    </source>
</evidence>
<sequence>MIVLECPLSPQHTPLPPRTGHLQRISEVVAQRMARINLVAEELAVYAATHEVGPYDRLFERIWLQQERAKLERDLVDMALETRREYLRLELEMLLEQSE</sequence>
<proteinExistence type="predicted"/>